<reference evidence="1" key="1">
    <citation type="submission" date="2022-11" db="UniProtKB">
        <authorList>
            <consortium name="EnsemblMetazoa"/>
        </authorList>
    </citation>
    <scope>IDENTIFICATION</scope>
</reference>
<dbReference type="AlphaFoldDB" id="A0A913XQM8"/>
<evidence type="ECO:0000313" key="2">
    <source>
        <dbReference type="Proteomes" id="UP000887567"/>
    </source>
</evidence>
<evidence type="ECO:0000313" key="1">
    <source>
        <dbReference type="EnsemblMetazoa" id="XP_020908137.1"/>
    </source>
</evidence>
<sequence length="256" mass="29091">MTSEYYKMIHVDTTMTTKEFIGKVAKMFGYNQSKISVTYMFKVDEESISVEIDGHDDDSLLNAIKVLKNYSKLSVKVQTDRDVGLPDFVLDGKRKSRTQEVLSEELKREMGLHDDTGKRKRKFLDAKWTDRCNTLIEGDSRFLLAFDNLKSGMKTVLGNGDYVINPFQVICPCCGEIRVLSNMNQMRALCTHFKEKHLDTSKGVSLLKRLEAWIKNNFITEAELLLQAPLPSGLVCPSSIINTPRVRKACLARDIP</sequence>
<dbReference type="RefSeq" id="XP_020908138.1">
    <property type="nucleotide sequence ID" value="XM_021052479.2"/>
</dbReference>
<proteinExistence type="predicted"/>
<keyword evidence="2" id="KW-1185">Reference proteome</keyword>
<dbReference type="Proteomes" id="UP000887567">
    <property type="component" value="Unplaced"/>
</dbReference>
<dbReference type="RefSeq" id="XP_020908137.1">
    <property type="nucleotide sequence ID" value="XM_021052478.2"/>
</dbReference>
<dbReference type="GeneID" id="110246161"/>
<accession>A0A913XQM8</accession>
<dbReference type="KEGG" id="epa:110246161"/>
<dbReference type="EnsemblMetazoa" id="XM_021052478.2">
    <property type="protein sequence ID" value="XP_020908137.1"/>
    <property type="gene ID" value="LOC110246161"/>
</dbReference>
<name>A0A913XQM8_EXADI</name>
<organism evidence="1 2">
    <name type="scientific">Exaiptasia diaphana</name>
    <name type="common">Tropical sea anemone</name>
    <name type="synonym">Aiptasia pulchella</name>
    <dbReference type="NCBI Taxonomy" id="2652724"/>
    <lineage>
        <taxon>Eukaryota</taxon>
        <taxon>Metazoa</taxon>
        <taxon>Cnidaria</taxon>
        <taxon>Anthozoa</taxon>
        <taxon>Hexacorallia</taxon>
        <taxon>Actiniaria</taxon>
        <taxon>Aiptasiidae</taxon>
        <taxon>Exaiptasia</taxon>
    </lineage>
</organism>
<dbReference type="EnsemblMetazoa" id="XM_021052479.2">
    <property type="protein sequence ID" value="XP_020908138.1"/>
    <property type="gene ID" value="LOC110246161"/>
</dbReference>
<protein>
    <submittedName>
        <fullName evidence="1">Uncharacterized protein</fullName>
    </submittedName>
</protein>
<dbReference type="OrthoDB" id="5980601at2759"/>